<evidence type="ECO:0000313" key="2">
    <source>
        <dbReference type="Proteomes" id="UP000828390"/>
    </source>
</evidence>
<name>A0A9D4H4D6_DREPO</name>
<dbReference type="AlphaFoldDB" id="A0A9D4H4D6"/>
<sequence length="52" mass="6030">MCPLEVRYLNYSSHSHFNLCRRVQCLGSVPIRLLTELFSLADHRCPPIINSE</sequence>
<protein>
    <submittedName>
        <fullName evidence="1">Uncharacterized protein</fullName>
    </submittedName>
</protein>
<accession>A0A9D4H4D6</accession>
<reference evidence="1" key="1">
    <citation type="journal article" date="2019" name="bioRxiv">
        <title>The Genome of the Zebra Mussel, Dreissena polymorpha: A Resource for Invasive Species Research.</title>
        <authorList>
            <person name="McCartney M.A."/>
            <person name="Auch B."/>
            <person name="Kono T."/>
            <person name="Mallez S."/>
            <person name="Zhang Y."/>
            <person name="Obille A."/>
            <person name="Becker A."/>
            <person name="Abrahante J.E."/>
            <person name="Garbe J."/>
            <person name="Badalamenti J.P."/>
            <person name="Herman A."/>
            <person name="Mangelson H."/>
            <person name="Liachko I."/>
            <person name="Sullivan S."/>
            <person name="Sone E.D."/>
            <person name="Koren S."/>
            <person name="Silverstein K.A.T."/>
            <person name="Beckman K.B."/>
            <person name="Gohl D.M."/>
        </authorList>
    </citation>
    <scope>NUCLEOTIDE SEQUENCE</scope>
    <source>
        <strain evidence="1">Duluth1</strain>
        <tissue evidence="1">Whole animal</tissue>
    </source>
</reference>
<proteinExistence type="predicted"/>
<reference evidence="1" key="2">
    <citation type="submission" date="2020-11" db="EMBL/GenBank/DDBJ databases">
        <authorList>
            <person name="McCartney M.A."/>
            <person name="Auch B."/>
            <person name="Kono T."/>
            <person name="Mallez S."/>
            <person name="Becker A."/>
            <person name="Gohl D.M."/>
            <person name="Silverstein K.A.T."/>
            <person name="Koren S."/>
            <person name="Bechman K.B."/>
            <person name="Herman A."/>
            <person name="Abrahante J.E."/>
            <person name="Garbe J."/>
        </authorList>
    </citation>
    <scope>NUCLEOTIDE SEQUENCE</scope>
    <source>
        <strain evidence="1">Duluth1</strain>
        <tissue evidence="1">Whole animal</tissue>
    </source>
</reference>
<evidence type="ECO:0000313" key="1">
    <source>
        <dbReference type="EMBL" id="KAH3829314.1"/>
    </source>
</evidence>
<comment type="caution">
    <text evidence="1">The sequence shown here is derived from an EMBL/GenBank/DDBJ whole genome shotgun (WGS) entry which is preliminary data.</text>
</comment>
<dbReference type="Proteomes" id="UP000828390">
    <property type="component" value="Unassembled WGS sequence"/>
</dbReference>
<keyword evidence="2" id="KW-1185">Reference proteome</keyword>
<dbReference type="EMBL" id="JAIWYP010000005">
    <property type="protein sequence ID" value="KAH3829314.1"/>
    <property type="molecule type" value="Genomic_DNA"/>
</dbReference>
<organism evidence="1 2">
    <name type="scientific">Dreissena polymorpha</name>
    <name type="common">Zebra mussel</name>
    <name type="synonym">Mytilus polymorpha</name>
    <dbReference type="NCBI Taxonomy" id="45954"/>
    <lineage>
        <taxon>Eukaryota</taxon>
        <taxon>Metazoa</taxon>
        <taxon>Spiralia</taxon>
        <taxon>Lophotrochozoa</taxon>
        <taxon>Mollusca</taxon>
        <taxon>Bivalvia</taxon>
        <taxon>Autobranchia</taxon>
        <taxon>Heteroconchia</taxon>
        <taxon>Euheterodonta</taxon>
        <taxon>Imparidentia</taxon>
        <taxon>Neoheterodontei</taxon>
        <taxon>Myida</taxon>
        <taxon>Dreissenoidea</taxon>
        <taxon>Dreissenidae</taxon>
        <taxon>Dreissena</taxon>
    </lineage>
</organism>
<gene>
    <name evidence="1" type="ORF">DPMN_131310</name>
</gene>